<gene>
    <name evidence="2" type="ordered locus">AMIS_46370</name>
</gene>
<dbReference type="PATRIC" id="fig|512565.3.peg.4622"/>
<feature type="transmembrane region" description="Helical" evidence="1">
    <location>
        <begin position="105"/>
        <end position="130"/>
    </location>
</feature>
<dbReference type="Proteomes" id="UP000007882">
    <property type="component" value="Chromosome"/>
</dbReference>
<name>I0HA20_ACTM4</name>
<proteinExistence type="predicted"/>
<evidence type="ECO:0000256" key="1">
    <source>
        <dbReference type="SAM" id="Phobius"/>
    </source>
</evidence>
<keyword evidence="1" id="KW-1133">Transmembrane helix</keyword>
<reference evidence="2 3" key="1">
    <citation type="submission" date="2012-02" db="EMBL/GenBank/DDBJ databases">
        <title>Complete genome sequence of Actinoplanes missouriensis 431 (= NBRC 102363).</title>
        <authorList>
            <person name="Ohnishi Y."/>
            <person name="Ishikawa J."/>
            <person name="Sekine M."/>
            <person name="Hosoyama A."/>
            <person name="Harada T."/>
            <person name="Narita H."/>
            <person name="Hata T."/>
            <person name="Konno Y."/>
            <person name="Tutikane K."/>
            <person name="Fujita N."/>
            <person name="Horinouchi S."/>
            <person name="Hayakawa M."/>
        </authorList>
    </citation>
    <scope>NUCLEOTIDE SEQUENCE [LARGE SCALE GENOMIC DNA]</scope>
    <source>
        <strain evidence="3">ATCC 14538 / DSM 43046 / CBS 188.64 / JCM 3121 / NBRC 102363 / NCIMB 12654 / NRRL B-3342 / UNCC 431</strain>
    </source>
</reference>
<protein>
    <submittedName>
        <fullName evidence="2">Uncharacterized protein</fullName>
    </submittedName>
</protein>
<feature type="transmembrane region" description="Helical" evidence="1">
    <location>
        <begin position="63"/>
        <end position="93"/>
    </location>
</feature>
<accession>I0HA20</accession>
<evidence type="ECO:0000313" key="3">
    <source>
        <dbReference type="Proteomes" id="UP000007882"/>
    </source>
</evidence>
<feature type="transmembrane region" description="Helical" evidence="1">
    <location>
        <begin position="12"/>
        <end position="35"/>
    </location>
</feature>
<dbReference type="OrthoDB" id="3297690at2"/>
<keyword evidence="1" id="KW-0472">Membrane</keyword>
<sequence length="131" mass="13828">MTMTANRRSTEGWPLAAFQIGLAVLYFVCLFLALAHARTFSGHWYIPSQGDQYTESADITGGWAWAAVVMLTLGVAPVVGGLIVGVVGVAVLLRFGSRQRKPLIAGSVASLLMVLVALSPAGISVLGWLLD</sequence>
<dbReference type="HOGENOM" id="CLU_1923054_0_0_11"/>
<dbReference type="EMBL" id="AP012319">
    <property type="protein sequence ID" value="BAL89857.1"/>
    <property type="molecule type" value="Genomic_DNA"/>
</dbReference>
<organism evidence="2 3">
    <name type="scientific">Actinoplanes missouriensis (strain ATCC 14538 / DSM 43046 / CBS 188.64 / JCM 3121 / NBRC 102363 / NCIMB 12654 / NRRL B-3342 / UNCC 431)</name>
    <dbReference type="NCBI Taxonomy" id="512565"/>
    <lineage>
        <taxon>Bacteria</taxon>
        <taxon>Bacillati</taxon>
        <taxon>Actinomycetota</taxon>
        <taxon>Actinomycetes</taxon>
        <taxon>Micromonosporales</taxon>
        <taxon>Micromonosporaceae</taxon>
        <taxon>Actinoplanes</taxon>
    </lineage>
</organism>
<dbReference type="KEGG" id="ams:AMIS_46370"/>
<keyword evidence="1" id="KW-0812">Transmembrane</keyword>
<evidence type="ECO:0000313" key="2">
    <source>
        <dbReference type="EMBL" id="BAL89857.1"/>
    </source>
</evidence>
<keyword evidence="3" id="KW-1185">Reference proteome</keyword>
<dbReference type="AlphaFoldDB" id="I0HA20"/>
<dbReference type="RefSeq" id="WP_014444746.1">
    <property type="nucleotide sequence ID" value="NC_017093.1"/>
</dbReference>